<keyword evidence="3" id="KW-1185">Reference proteome</keyword>
<dbReference type="Proteomes" id="UP001595735">
    <property type="component" value="Unassembled WGS sequence"/>
</dbReference>
<name>A0ABV7XX71_9FLAO</name>
<comment type="caution">
    <text evidence="2">The sequence shown here is derived from an EMBL/GenBank/DDBJ whole genome shotgun (WGS) entry which is preliminary data.</text>
</comment>
<feature type="signal peptide" evidence="1">
    <location>
        <begin position="1"/>
        <end position="21"/>
    </location>
</feature>
<evidence type="ECO:0000256" key="1">
    <source>
        <dbReference type="SAM" id="SignalP"/>
    </source>
</evidence>
<dbReference type="RefSeq" id="WP_290298246.1">
    <property type="nucleotide sequence ID" value="NZ_JAUFQR010000001.1"/>
</dbReference>
<gene>
    <name evidence="2" type="ORF">ACFONJ_14545</name>
</gene>
<reference evidence="3" key="1">
    <citation type="journal article" date="2019" name="Int. J. Syst. Evol. Microbiol.">
        <title>The Global Catalogue of Microorganisms (GCM) 10K type strain sequencing project: providing services to taxonomists for standard genome sequencing and annotation.</title>
        <authorList>
            <consortium name="The Broad Institute Genomics Platform"/>
            <consortium name="The Broad Institute Genome Sequencing Center for Infectious Disease"/>
            <person name="Wu L."/>
            <person name="Ma J."/>
        </authorList>
    </citation>
    <scope>NUCLEOTIDE SEQUENCE [LARGE SCALE GENOMIC DNA]</scope>
    <source>
        <strain evidence="3">CECT 7798</strain>
    </source>
</reference>
<sequence>MTRKNILQLALLALLTFSLHSCRTEDEILPKEEQIQFRVPIEMFLKFEEKNLSDPEFRAQNKQEMGQANQKNATYSTSTVNIPLSQVSYKMPFRETIEAFFRNNTDLRKDFYQDFGTPFYNVSTYTYGNNSKAIAFPILQGDQVTAFIHGIVSPNRDYVQFTVIQNNDPVTLRVLSILQDAVDNLYPKNPTPMGKFAKEQYIRVNDIEEITIIKFNVFSGGGGGFGYLFPGRDWWKDAQWKEPGNMHFGGGGNAMSGDGSKHKFPDYLDPGDNPCEKIKTNNTKVKDLLDKTEIKNKKEQITSNISTDANEKSFSFGKDTYGNYQTTTIKTGIDGQSVGVMATANDMTIEGGAHTHTTSLFNCFSPADFYALHDANKANSAFQYFYVFSETAGYAMTITNPERFRTFLSNLPADSYDTTTGDWKKGSSIYNDFNAAFQQFKDSGIDEDLAFEYSTAMVMGKYDMGISLSKQEAGGNFNSIFVQENKMNIPVVSGGTISVNIYKKTDDCNLKK</sequence>
<evidence type="ECO:0000313" key="3">
    <source>
        <dbReference type="Proteomes" id="UP001595735"/>
    </source>
</evidence>
<evidence type="ECO:0008006" key="4">
    <source>
        <dbReference type="Google" id="ProtNLM"/>
    </source>
</evidence>
<proteinExistence type="predicted"/>
<keyword evidence="1" id="KW-0732">Signal</keyword>
<feature type="chain" id="PRO_5045573414" description="DUF4163 domain-containing protein" evidence="1">
    <location>
        <begin position="22"/>
        <end position="512"/>
    </location>
</feature>
<dbReference type="EMBL" id="JBHRYO010000002">
    <property type="protein sequence ID" value="MFC3757192.1"/>
    <property type="molecule type" value="Genomic_DNA"/>
</dbReference>
<organism evidence="2 3">
    <name type="scientific">Chryseobacterium tructae</name>
    <dbReference type="NCBI Taxonomy" id="1037380"/>
    <lineage>
        <taxon>Bacteria</taxon>
        <taxon>Pseudomonadati</taxon>
        <taxon>Bacteroidota</taxon>
        <taxon>Flavobacteriia</taxon>
        <taxon>Flavobacteriales</taxon>
        <taxon>Weeksellaceae</taxon>
        <taxon>Chryseobacterium group</taxon>
        <taxon>Chryseobacterium</taxon>
    </lineage>
</organism>
<protein>
    <recommendedName>
        <fullName evidence="4">DUF4163 domain-containing protein</fullName>
    </recommendedName>
</protein>
<accession>A0ABV7XX71</accession>
<evidence type="ECO:0000313" key="2">
    <source>
        <dbReference type="EMBL" id="MFC3757192.1"/>
    </source>
</evidence>